<dbReference type="EMBL" id="JAFBIL020000009">
    <property type="protein sequence ID" value="MBZ2209724.1"/>
    <property type="molecule type" value="Genomic_DNA"/>
</dbReference>
<dbReference type="InterPro" id="IPR000873">
    <property type="entry name" value="AMP-dep_synth/lig_dom"/>
</dbReference>
<evidence type="ECO:0000313" key="3">
    <source>
        <dbReference type="EMBL" id="MBZ2209724.1"/>
    </source>
</evidence>
<accession>A0ABS7SUT6</accession>
<dbReference type="SUPFAM" id="SSF56801">
    <property type="entry name" value="Acetyl-CoA synthetase-like"/>
    <property type="match status" value="1"/>
</dbReference>
<dbReference type="PROSITE" id="PS00455">
    <property type="entry name" value="AMP_BINDING"/>
    <property type="match status" value="1"/>
</dbReference>
<protein>
    <submittedName>
        <fullName evidence="3">Acyl-CoA ligase (AMP-forming), exosortase A system-associated</fullName>
    </submittedName>
</protein>
<dbReference type="PANTHER" id="PTHR43767:SF1">
    <property type="entry name" value="NONRIBOSOMAL PEPTIDE SYNTHASE PES1 (EUROFUNG)-RELATED"/>
    <property type="match status" value="1"/>
</dbReference>
<name>A0ABS7SUT6_9BURK</name>
<dbReference type="Pfam" id="PF13193">
    <property type="entry name" value="AMP-binding_C"/>
    <property type="match status" value="1"/>
</dbReference>
<dbReference type="GO" id="GO:0016874">
    <property type="term" value="F:ligase activity"/>
    <property type="evidence" value="ECO:0007669"/>
    <property type="project" value="UniProtKB-KW"/>
</dbReference>
<proteinExistence type="predicted"/>
<dbReference type="InterPro" id="IPR045851">
    <property type="entry name" value="AMP-bd_C_sf"/>
</dbReference>
<evidence type="ECO:0000259" key="1">
    <source>
        <dbReference type="Pfam" id="PF00501"/>
    </source>
</evidence>
<keyword evidence="3" id="KW-0436">Ligase</keyword>
<dbReference type="InterPro" id="IPR042099">
    <property type="entry name" value="ANL_N_sf"/>
</dbReference>
<dbReference type="NCBIfam" id="TIGR03098">
    <property type="entry name" value="ligase_PEP_1"/>
    <property type="match status" value="1"/>
</dbReference>
<feature type="domain" description="AMP-binding enzyme C-terminal" evidence="2">
    <location>
        <begin position="430"/>
        <end position="506"/>
    </location>
</feature>
<dbReference type="InterPro" id="IPR025110">
    <property type="entry name" value="AMP-bd_C"/>
</dbReference>
<comment type="caution">
    <text evidence="3">The sequence shown here is derived from an EMBL/GenBank/DDBJ whole genome shotgun (WGS) entry which is preliminary data.</text>
</comment>
<dbReference type="Proteomes" id="UP000809349">
    <property type="component" value="Unassembled WGS sequence"/>
</dbReference>
<dbReference type="InterPro" id="IPR050237">
    <property type="entry name" value="ATP-dep_AMP-bd_enzyme"/>
</dbReference>
<reference evidence="3 4" key="2">
    <citation type="submission" date="2021-08" db="EMBL/GenBank/DDBJ databases">
        <title>Massilia sp. R798.</title>
        <authorList>
            <person name="Baek J.H."/>
            <person name="Jung H.S."/>
            <person name="Kim K.R."/>
            <person name="Jeon C.O."/>
        </authorList>
    </citation>
    <scope>NUCLEOTIDE SEQUENCE [LARGE SCALE GENOMIC DNA]</scope>
    <source>
        <strain evidence="3 4">R798</strain>
    </source>
</reference>
<reference evidence="3 4" key="1">
    <citation type="submission" date="2021-01" db="EMBL/GenBank/DDBJ databases">
        <authorList>
            <person name="Ruan W."/>
            <person name="Khan S.A."/>
            <person name="Jeon C.O."/>
        </authorList>
    </citation>
    <scope>NUCLEOTIDE SEQUENCE [LARGE SCALE GENOMIC DNA]</scope>
    <source>
        <strain evidence="3 4">R798</strain>
    </source>
</reference>
<dbReference type="Pfam" id="PF00501">
    <property type="entry name" value="AMP-binding"/>
    <property type="match status" value="1"/>
</dbReference>
<gene>
    <name evidence="3" type="ORF">I4X03_020840</name>
</gene>
<organism evidence="3 4">
    <name type="scientific">Massilia soli</name>
    <dbReference type="NCBI Taxonomy" id="2792854"/>
    <lineage>
        <taxon>Bacteria</taxon>
        <taxon>Pseudomonadati</taxon>
        <taxon>Pseudomonadota</taxon>
        <taxon>Betaproteobacteria</taxon>
        <taxon>Burkholderiales</taxon>
        <taxon>Oxalobacteraceae</taxon>
        <taxon>Telluria group</taxon>
        <taxon>Massilia</taxon>
    </lineage>
</organism>
<sequence length="525" mass="56480">MAELIHELIGESADKRPLAEALIDGAVRLTYRQLAERVEAAAHGFAALGLERFDRVAIFIEKRHEAVVAMFGAAAAGLVLVPVNPLLKPAQVAHLLRDSNARLLVTSQARLDGLAGAGGALPDLRHVVVVDGDAAPIDGLTVTAWRDCLIHGHRGALHRTIETDMAALMYTSGSSGPPKGVVLSHRNLVAGAYSVARYLGNSPADRILAVLPLSFDYGMSQLTTAFASGAAVVLMNHVLTRDIPEMIDRERITGLAAVPTLWIQLANLDWRGRHPLRYITSSGGCMPRPTLATLREALPRTRIYLMYGLTEAFRSTYLAPEQVDSRPDSIGKAIPNAEVLVLDPEGRACKPGEPGELVHRGPLVSLGYWNDPVQTAARFRPLPPCPGQPRADAVVWSGDTVRMDDEGYLYFICRTDDMIKTSGYRVSPTEIEDVLYATGMVGEAVALGVAHPVLGQAIAVVATPNAEGVPDSAALLAACKLRLPPYMQPALVELRPGPLPRNLNGKVDRRMLANELAHLFAEVVP</sequence>
<dbReference type="RefSeq" id="WP_223470274.1">
    <property type="nucleotide sequence ID" value="NZ_JAFBIL020000009.1"/>
</dbReference>
<dbReference type="Gene3D" id="3.40.50.12780">
    <property type="entry name" value="N-terminal domain of ligase-like"/>
    <property type="match status" value="1"/>
</dbReference>
<keyword evidence="4" id="KW-1185">Reference proteome</keyword>
<evidence type="ECO:0000259" key="2">
    <source>
        <dbReference type="Pfam" id="PF13193"/>
    </source>
</evidence>
<dbReference type="Gene3D" id="3.30.300.30">
    <property type="match status" value="1"/>
</dbReference>
<dbReference type="InterPro" id="IPR017529">
    <property type="entry name" value="AcylCoA_ligase_PEP_1"/>
</dbReference>
<feature type="domain" description="AMP-dependent synthetase/ligase" evidence="1">
    <location>
        <begin position="11"/>
        <end position="369"/>
    </location>
</feature>
<dbReference type="PANTHER" id="PTHR43767">
    <property type="entry name" value="LONG-CHAIN-FATTY-ACID--COA LIGASE"/>
    <property type="match status" value="1"/>
</dbReference>
<dbReference type="InterPro" id="IPR020845">
    <property type="entry name" value="AMP-binding_CS"/>
</dbReference>
<evidence type="ECO:0000313" key="4">
    <source>
        <dbReference type="Proteomes" id="UP000809349"/>
    </source>
</evidence>